<feature type="domain" description="DUF397" evidence="1">
    <location>
        <begin position="5"/>
        <end position="58"/>
    </location>
</feature>
<dbReference type="RefSeq" id="WP_184879730.1">
    <property type="nucleotide sequence ID" value="NZ_BAAAHD010000002.1"/>
</dbReference>
<protein>
    <recommendedName>
        <fullName evidence="1">DUF397 domain-containing protein</fullName>
    </recommendedName>
</protein>
<reference evidence="2 3" key="1">
    <citation type="journal article" date="2019" name="Int. J. Syst. Evol. Microbiol.">
        <title>The Global Catalogue of Microorganisms (GCM) 10K type strain sequencing project: providing services to taxonomists for standard genome sequencing and annotation.</title>
        <authorList>
            <consortium name="The Broad Institute Genomics Platform"/>
            <consortium name="The Broad Institute Genome Sequencing Center for Infectious Disease"/>
            <person name="Wu L."/>
            <person name="Ma J."/>
        </authorList>
    </citation>
    <scope>NUCLEOTIDE SEQUENCE [LARGE SCALE GENOMIC DNA]</scope>
    <source>
        <strain evidence="2 3">JCM 10667</strain>
    </source>
</reference>
<keyword evidence="3" id="KW-1185">Reference proteome</keyword>
<sequence length="62" mass="6902">MNPPTWRKSSRSTQGTSGECVEVARLTRSIGIRDSKQLGDVHLSLTAEQFAALVQRIKTTMR</sequence>
<comment type="caution">
    <text evidence="2">The sequence shown here is derived from an EMBL/GenBank/DDBJ whole genome shotgun (WGS) entry which is preliminary data.</text>
</comment>
<name>A0ABN1DMY0_9ACTN</name>
<evidence type="ECO:0000313" key="3">
    <source>
        <dbReference type="Proteomes" id="UP001501427"/>
    </source>
</evidence>
<organism evidence="2 3">
    <name type="scientific">Actinomadura livida</name>
    <dbReference type="NCBI Taxonomy" id="79909"/>
    <lineage>
        <taxon>Bacteria</taxon>
        <taxon>Bacillati</taxon>
        <taxon>Actinomycetota</taxon>
        <taxon>Actinomycetes</taxon>
        <taxon>Streptosporangiales</taxon>
        <taxon>Thermomonosporaceae</taxon>
        <taxon>Actinomadura</taxon>
    </lineage>
</organism>
<dbReference type="Proteomes" id="UP001501427">
    <property type="component" value="Unassembled WGS sequence"/>
</dbReference>
<evidence type="ECO:0000313" key="2">
    <source>
        <dbReference type="EMBL" id="GAA0547545.1"/>
    </source>
</evidence>
<dbReference type="Pfam" id="PF04149">
    <property type="entry name" value="DUF397"/>
    <property type="match status" value="1"/>
</dbReference>
<accession>A0ABN1DMY0</accession>
<gene>
    <name evidence="2" type="ORF">GCM10009546_07030</name>
</gene>
<evidence type="ECO:0000259" key="1">
    <source>
        <dbReference type="Pfam" id="PF04149"/>
    </source>
</evidence>
<dbReference type="EMBL" id="BAAAHD010000002">
    <property type="protein sequence ID" value="GAA0547545.1"/>
    <property type="molecule type" value="Genomic_DNA"/>
</dbReference>
<proteinExistence type="predicted"/>
<dbReference type="InterPro" id="IPR007278">
    <property type="entry name" value="DUF397"/>
</dbReference>